<protein>
    <submittedName>
        <fullName evidence="2">Uncharacterized protein</fullName>
    </submittedName>
</protein>
<keyword evidence="3" id="KW-1185">Reference proteome</keyword>
<name>A0A0M2GVB2_9MICO</name>
<reference evidence="2 3" key="1">
    <citation type="submission" date="2015-02" db="EMBL/GenBank/DDBJ databases">
        <title>Draft genome sequences of ten Microbacterium spp. with emphasis on heavy metal contaminated environments.</title>
        <authorList>
            <person name="Corretto E."/>
        </authorList>
    </citation>
    <scope>NUCLEOTIDE SEQUENCE [LARGE SCALE GENOMIC DNA]</scope>
    <source>
        <strain evidence="2 3">DSM 12510</strain>
    </source>
</reference>
<dbReference type="Proteomes" id="UP000033956">
    <property type="component" value="Unassembled WGS sequence"/>
</dbReference>
<sequence length="93" mass="9793">MGSESATPAEKTVTRELAQANIAFGLSGLLALIPHWWPIAGFAGAAYLCFAFLGHLRNPGKNAQEQFALWTDAIVAVVVLVTSVYAVVAHAAL</sequence>
<keyword evidence="1" id="KW-0472">Membrane</keyword>
<evidence type="ECO:0000313" key="2">
    <source>
        <dbReference type="EMBL" id="KJL37591.1"/>
    </source>
</evidence>
<accession>A0A0M2GVB2</accession>
<keyword evidence="1" id="KW-1133">Transmembrane helix</keyword>
<dbReference type="AlphaFoldDB" id="A0A0M2GVB2"/>
<dbReference type="EMBL" id="JYIZ01000057">
    <property type="protein sequence ID" value="KJL37591.1"/>
    <property type="molecule type" value="Genomic_DNA"/>
</dbReference>
<dbReference type="PATRIC" id="fig|92835.4.peg.3384"/>
<comment type="caution">
    <text evidence="2">The sequence shown here is derived from an EMBL/GenBank/DDBJ whole genome shotgun (WGS) entry which is preliminary data.</text>
</comment>
<evidence type="ECO:0000313" key="3">
    <source>
        <dbReference type="Proteomes" id="UP000033956"/>
    </source>
</evidence>
<evidence type="ECO:0000256" key="1">
    <source>
        <dbReference type="SAM" id="Phobius"/>
    </source>
</evidence>
<feature type="transmembrane region" description="Helical" evidence="1">
    <location>
        <begin position="36"/>
        <end position="55"/>
    </location>
</feature>
<feature type="transmembrane region" description="Helical" evidence="1">
    <location>
        <begin position="67"/>
        <end position="88"/>
    </location>
</feature>
<proteinExistence type="predicted"/>
<organism evidence="2 3">
    <name type="scientific">Microbacterium terrae</name>
    <dbReference type="NCBI Taxonomy" id="69369"/>
    <lineage>
        <taxon>Bacteria</taxon>
        <taxon>Bacillati</taxon>
        <taxon>Actinomycetota</taxon>
        <taxon>Actinomycetes</taxon>
        <taxon>Micrococcales</taxon>
        <taxon>Microbacteriaceae</taxon>
        <taxon>Microbacterium</taxon>
    </lineage>
</organism>
<keyword evidence="1" id="KW-0812">Transmembrane</keyword>
<gene>
    <name evidence="2" type="ORF">RS81_03348</name>
</gene>